<evidence type="ECO:0000313" key="2">
    <source>
        <dbReference type="Proteomes" id="UP000278351"/>
    </source>
</evidence>
<comment type="caution">
    <text evidence="1">The sequence shown here is derived from an EMBL/GenBank/DDBJ whole genome shotgun (WGS) entry which is preliminary data.</text>
</comment>
<keyword evidence="2" id="KW-1185">Reference proteome</keyword>
<name>A0A3N4Q1X7_9BACT</name>
<reference evidence="1 2" key="1">
    <citation type="submission" date="2018-11" db="EMBL/GenBank/DDBJ databases">
        <title>Chitinophaga lutea sp.nov., isolate from arsenic contaminated soil.</title>
        <authorList>
            <person name="Zong Y."/>
        </authorList>
    </citation>
    <scope>NUCLEOTIDE SEQUENCE [LARGE SCALE GENOMIC DNA]</scope>
    <source>
        <strain evidence="1 2">ZY74</strain>
    </source>
</reference>
<organism evidence="1 2">
    <name type="scientific">Chitinophaga lutea</name>
    <dbReference type="NCBI Taxonomy" id="2488634"/>
    <lineage>
        <taxon>Bacteria</taxon>
        <taxon>Pseudomonadati</taxon>
        <taxon>Bacteroidota</taxon>
        <taxon>Chitinophagia</taxon>
        <taxon>Chitinophagales</taxon>
        <taxon>Chitinophagaceae</taxon>
        <taxon>Chitinophaga</taxon>
    </lineage>
</organism>
<dbReference type="PROSITE" id="PS51257">
    <property type="entry name" value="PROKAR_LIPOPROTEIN"/>
    <property type="match status" value="1"/>
</dbReference>
<dbReference type="AlphaFoldDB" id="A0A3N4Q1X7"/>
<dbReference type="EMBL" id="RPDH01000003">
    <property type="protein sequence ID" value="RPE05774.1"/>
    <property type="molecule type" value="Genomic_DNA"/>
</dbReference>
<sequence>MKGPYRYFLLLCLIWGVACKSKSSVGTAQDTARPLTAAQIAQQPPAAGDEEQFDAFFDAFSEAVKQKDKKKLEGMLFFPFQTGNIWRNDDIAHMKDPATNERFNQVAEKEYGEYADQIFHPDVVRLLPRAEGEAIAEIAGDTKDDYYLRLKRHTDAGTRMYEVYLQYAEEGRSTESYFAFVFGKVKGQYKALSYYAKWPVKG</sequence>
<evidence type="ECO:0000313" key="1">
    <source>
        <dbReference type="EMBL" id="RPE05774.1"/>
    </source>
</evidence>
<proteinExistence type="predicted"/>
<protein>
    <submittedName>
        <fullName evidence="1">Uncharacterized protein</fullName>
    </submittedName>
</protein>
<dbReference type="Proteomes" id="UP000278351">
    <property type="component" value="Unassembled WGS sequence"/>
</dbReference>
<accession>A0A3N4Q1X7</accession>
<dbReference type="OrthoDB" id="796239at2"/>
<gene>
    <name evidence="1" type="ORF">EGT74_25765</name>
</gene>
<dbReference type="RefSeq" id="WP_123849427.1">
    <property type="nucleotide sequence ID" value="NZ_RPDH01000003.1"/>
</dbReference>